<feature type="non-terminal residue" evidence="1">
    <location>
        <position position="1"/>
    </location>
</feature>
<dbReference type="Gene3D" id="2.130.10.10">
    <property type="entry name" value="YVTN repeat-like/Quinoprotein amine dehydrogenase"/>
    <property type="match status" value="1"/>
</dbReference>
<dbReference type="InterPro" id="IPR015943">
    <property type="entry name" value="WD40/YVTN_repeat-like_dom_sf"/>
</dbReference>
<evidence type="ECO:0000313" key="1">
    <source>
        <dbReference type="EMBL" id="GAI47264.1"/>
    </source>
</evidence>
<reference evidence="1" key="1">
    <citation type="journal article" date="2014" name="Front. Microbiol.">
        <title>High frequency of phylogenetically diverse reductive dehalogenase-homologous genes in deep subseafloor sedimentary metagenomes.</title>
        <authorList>
            <person name="Kawai M."/>
            <person name="Futagami T."/>
            <person name="Toyoda A."/>
            <person name="Takaki Y."/>
            <person name="Nishi S."/>
            <person name="Hori S."/>
            <person name="Arai W."/>
            <person name="Tsubouchi T."/>
            <person name="Morono Y."/>
            <person name="Uchiyama I."/>
            <person name="Ito T."/>
            <person name="Fujiyama A."/>
            <person name="Inagaki F."/>
            <person name="Takami H."/>
        </authorList>
    </citation>
    <scope>NUCLEOTIDE SEQUENCE</scope>
    <source>
        <strain evidence="1">Expedition CK06-06</strain>
    </source>
</reference>
<name>X1QVF5_9ZZZZ</name>
<accession>X1QVF5</accession>
<dbReference type="SUPFAM" id="SSF75011">
    <property type="entry name" value="3-carboxy-cis,cis-mucoante lactonizing enzyme"/>
    <property type="match status" value="1"/>
</dbReference>
<dbReference type="EMBL" id="BARV01040988">
    <property type="protein sequence ID" value="GAI47264.1"/>
    <property type="molecule type" value="Genomic_DNA"/>
</dbReference>
<proteinExistence type="predicted"/>
<protein>
    <recommendedName>
        <fullName evidence="2">SMP-30/Gluconolactonase/LRE-like region domain-containing protein</fullName>
    </recommendedName>
</protein>
<evidence type="ECO:0008006" key="2">
    <source>
        <dbReference type="Google" id="ProtNLM"/>
    </source>
</evidence>
<feature type="non-terminal residue" evidence="1">
    <location>
        <position position="157"/>
    </location>
</feature>
<sequence length="157" mass="16968">VTAGSKQTFSGLSLPVQTGDYIGLYWFAGHIEDDSSGGGGFWYKYGDCCVVNDESTYYFASGDVISLYGIGIEEGEEEDNEEEEPAMALSQVIRSFAAPAAAPYGLAFDGRALWNADYNANRVYQIDPETGRTIMSFAGPGANPAGLTFDGRWLWLA</sequence>
<comment type="caution">
    <text evidence="1">The sequence shown here is derived from an EMBL/GenBank/DDBJ whole genome shotgun (WGS) entry which is preliminary data.</text>
</comment>
<dbReference type="AlphaFoldDB" id="X1QVF5"/>
<organism evidence="1">
    <name type="scientific">marine sediment metagenome</name>
    <dbReference type="NCBI Taxonomy" id="412755"/>
    <lineage>
        <taxon>unclassified sequences</taxon>
        <taxon>metagenomes</taxon>
        <taxon>ecological metagenomes</taxon>
    </lineage>
</organism>
<gene>
    <name evidence="1" type="ORF">S06H3_62247</name>
</gene>